<dbReference type="SMART" id="SM01196">
    <property type="entry name" value="FERM_C"/>
    <property type="match status" value="1"/>
</dbReference>
<dbReference type="PANTHER" id="PTHR23280:SF32">
    <property type="entry name" value="FI22325P1"/>
    <property type="match status" value="1"/>
</dbReference>
<evidence type="ECO:0000313" key="4">
    <source>
        <dbReference type="EMBL" id="CAD6197865.1"/>
    </source>
</evidence>
<dbReference type="InterPro" id="IPR000299">
    <property type="entry name" value="FERM_domain"/>
</dbReference>
<protein>
    <recommendedName>
        <fullName evidence="3">FERM domain-containing protein</fullName>
    </recommendedName>
</protein>
<evidence type="ECO:0000256" key="2">
    <source>
        <dbReference type="SAM" id="Phobius"/>
    </source>
</evidence>
<dbReference type="InterPro" id="IPR018980">
    <property type="entry name" value="FERM_PH-like_C"/>
</dbReference>
<dbReference type="SUPFAM" id="SSF54236">
    <property type="entry name" value="Ubiquitin-like"/>
    <property type="match status" value="1"/>
</dbReference>
<accession>A0A8S1HMJ1</accession>
<reference evidence="4" key="1">
    <citation type="submission" date="2020-10" db="EMBL/GenBank/DDBJ databases">
        <authorList>
            <person name="Kikuchi T."/>
        </authorList>
    </citation>
    <scope>NUCLEOTIDE SEQUENCE</scope>
    <source>
        <strain evidence="4">NKZ352</strain>
    </source>
</reference>
<dbReference type="Proteomes" id="UP000835052">
    <property type="component" value="Unassembled WGS sequence"/>
</dbReference>
<dbReference type="FunFam" id="1.20.80.10:FF:000006">
    <property type="entry name" value="FERM domain-containing protein 5 isoform X1"/>
    <property type="match status" value="1"/>
</dbReference>
<dbReference type="Gene3D" id="3.10.20.90">
    <property type="entry name" value="Phosphatidylinositol 3-kinase Catalytic Subunit, Chain A, domain 1"/>
    <property type="match status" value="1"/>
</dbReference>
<evidence type="ECO:0000313" key="5">
    <source>
        <dbReference type="Proteomes" id="UP000835052"/>
    </source>
</evidence>
<dbReference type="SUPFAM" id="SSF47031">
    <property type="entry name" value="Second domain of FERM"/>
    <property type="match status" value="1"/>
</dbReference>
<dbReference type="InterPro" id="IPR019748">
    <property type="entry name" value="FERM_central"/>
</dbReference>
<dbReference type="EMBL" id="CAJGYM010000107">
    <property type="protein sequence ID" value="CAD6197865.1"/>
    <property type="molecule type" value="Genomic_DNA"/>
</dbReference>
<dbReference type="Gene3D" id="2.30.29.30">
    <property type="entry name" value="Pleckstrin-homology domain (PH domain)/Phosphotyrosine-binding domain (PTB)"/>
    <property type="match status" value="1"/>
</dbReference>
<evidence type="ECO:0000256" key="1">
    <source>
        <dbReference type="SAM" id="MobiDB-lite"/>
    </source>
</evidence>
<dbReference type="Pfam" id="PF00373">
    <property type="entry name" value="FERM_M"/>
    <property type="match status" value="1"/>
</dbReference>
<dbReference type="Gene3D" id="1.20.80.10">
    <property type="match status" value="1"/>
</dbReference>
<dbReference type="AlphaFoldDB" id="A0A8S1HMJ1"/>
<keyword evidence="5" id="KW-1185">Reference proteome</keyword>
<feature type="compositionally biased region" description="Low complexity" evidence="1">
    <location>
        <begin position="667"/>
        <end position="677"/>
    </location>
</feature>
<dbReference type="GO" id="GO:0031032">
    <property type="term" value="P:actomyosin structure organization"/>
    <property type="evidence" value="ECO:0007669"/>
    <property type="project" value="TreeGrafter"/>
</dbReference>
<dbReference type="GO" id="GO:0005856">
    <property type="term" value="C:cytoskeleton"/>
    <property type="evidence" value="ECO:0007669"/>
    <property type="project" value="TreeGrafter"/>
</dbReference>
<keyword evidence="2" id="KW-1133">Transmembrane helix</keyword>
<dbReference type="InterPro" id="IPR019749">
    <property type="entry name" value="Band_41_domain"/>
</dbReference>
<dbReference type="PROSITE" id="PS50057">
    <property type="entry name" value="FERM_3"/>
    <property type="match status" value="1"/>
</dbReference>
<evidence type="ECO:0000259" key="3">
    <source>
        <dbReference type="PROSITE" id="PS50057"/>
    </source>
</evidence>
<keyword evidence="2" id="KW-0812">Transmembrane</keyword>
<feature type="region of interest" description="Disordered" evidence="1">
    <location>
        <begin position="642"/>
        <end position="677"/>
    </location>
</feature>
<dbReference type="OrthoDB" id="6266673at2759"/>
<dbReference type="InterPro" id="IPR018979">
    <property type="entry name" value="FERM_N"/>
</dbReference>
<dbReference type="SMART" id="SM00295">
    <property type="entry name" value="B41"/>
    <property type="match status" value="1"/>
</dbReference>
<dbReference type="SUPFAM" id="SSF50729">
    <property type="entry name" value="PH domain-like"/>
    <property type="match status" value="1"/>
</dbReference>
<name>A0A8S1HMJ1_9PELO</name>
<proteinExistence type="predicted"/>
<dbReference type="PANTHER" id="PTHR23280">
    <property type="entry name" value="4.1 G PROTEIN"/>
    <property type="match status" value="1"/>
</dbReference>
<organism evidence="4 5">
    <name type="scientific">Caenorhabditis auriculariae</name>
    <dbReference type="NCBI Taxonomy" id="2777116"/>
    <lineage>
        <taxon>Eukaryota</taxon>
        <taxon>Metazoa</taxon>
        <taxon>Ecdysozoa</taxon>
        <taxon>Nematoda</taxon>
        <taxon>Chromadorea</taxon>
        <taxon>Rhabditida</taxon>
        <taxon>Rhabditina</taxon>
        <taxon>Rhabditomorpha</taxon>
        <taxon>Rhabditoidea</taxon>
        <taxon>Rhabditidae</taxon>
        <taxon>Peloderinae</taxon>
        <taxon>Caenorhabditis</taxon>
    </lineage>
</organism>
<dbReference type="InterPro" id="IPR014352">
    <property type="entry name" value="FERM/acyl-CoA-bd_prot_sf"/>
</dbReference>
<dbReference type="InterPro" id="IPR011993">
    <property type="entry name" value="PH-like_dom_sf"/>
</dbReference>
<dbReference type="CDD" id="cd14473">
    <property type="entry name" value="FERM_B-lobe"/>
    <property type="match status" value="1"/>
</dbReference>
<gene>
    <name evidence="4" type="ORF">CAUJ_LOCUS13772</name>
</gene>
<feature type="transmembrane region" description="Helical" evidence="2">
    <location>
        <begin position="685"/>
        <end position="704"/>
    </location>
</feature>
<keyword evidence="2" id="KW-0472">Membrane</keyword>
<feature type="domain" description="FERM" evidence="3">
    <location>
        <begin position="48"/>
        <end position="368"/>
    </location>
</feature>
<dbReference type="InterPro" id="IPR035963">
    <property type="entry name" value="FERM_2"/>
</dbReference>
<dbReference type="Pfam" id="PF09380">
    <property type="entry name" value="FERM_C"/>
    <property type="match status" value="1"/>
</dbReference>
<sequence>MLQVSSPRFYLGQKPFKGKMPQNTSKSPSLLGRLSASSRSSWISPKDVNVHVQLLHDSDSIVNEFNRTQPAQSILDYICEMKNIQEKDFLGLRYQDHNKHRYWVDLSRSINHFTKQFKAEIRKSRQKVIEQLHLRLRFRYYPANPAHIRDSALRYQLFVQLQRDLLHGRLYCPQTQAAELAALLLQAQIGDHEDGLPENYVSSYKLLLKQTPNIEKKIAVLHQQLKGKSTAEAELEFLEKASLLDTYAFDPYTIKDPNDPSNVVYVGASHKGIIIFHGTVRTHHIKWSDLVKVDYVGRELRIVLREGYQPVATLSRNGDTLSSSASESRKPAALSGPTTLKYLCPTGYYAKHLWVHILSQQAFFNEDSASSIKPKFSKPRIPLLTRGSTFRFPSRRVYRELEEINESLPLMTTSTMTSPSNGDVFHTDYLTTTSINSNTNDVDSLLNQSYTSVPIRYELPRQELRSEQPWLVANGHAKTSTLPIEARLSPVASGDLDDQKLREKNNNYANCLNHSVQPPTEQDDVVSNQASTSTRPIEVTPPGSPITVADSPNAIKTTQFTISPSDRNQTSFTVFLVKREELPSSGTSHVDEPSDAGLNADYDVPDVREYLERQFIENYVSDEPPGEPLASSTPRIANKVTFANGGPKQNGHSNGAVPKYSDDVTKKNTSSVTSSTKTTSSLTNTAFVVFLILLLLFAIIISVFERNEQNDWVENTPVLSRLRHDYYEPVRHYTLNQYRKYTGTF</sequence>
<comment type="caution">
    <text evidence="4">The sequence shown here is derived from an EMBL/GenBank/DDBJ whole genome shotgun (WGS) entry which is preliminary data.</text>
</comment>
<dbReference type="Pfam" id="PF09379">
    <property type="entry name" value="FERM_N"/>
    <property type="match status" value="1"/>
</dbReference>
<dbReference type="InterPro" id="IPR029071">
    <property type="entry name" value="Ubiquitin-like_domsf"/>
</dbReference>
<feature type="region of interest" description="Disordered" evidence="1">
    <location>
        <begin position="531"/>
        <end position="551"/>
    </location>
</feature>
<dbReference type="PRINTS" id="PR00935">
    <property type="entry name" value="BAND41"/>
</dbReference>